<evidence type="ECO:0000256" key="1">
    <source>
        <dbReference type="SAM" id="MobiDB-lite"/>
    </source>
</evidence>
<dbReference type="AlphaFoldDB" id="A0AAD4MHD3"/>
<feature type="region of interest" description="Disordered" evidence="1">
    <location>
        <begin position="170"/>
        <end position="219"/>
    </location>
</feature>
<dbReference type="EMBL" id="JAKKPZ010000557">
    <property type="protein sequence ID" value="KAI1694030.1"/>
    <property type="molecule type" value="Genomic_DNA"/>
</dbReference>
<feature type="region of interest" description="Disordered" evidence="1">
    <location>
        <begin position="232"/>
        <end position="261"/>
    </location>
</feature>
<reference evidence="2" key="1">
    <citation type="submission" date="2022-01" db="EMBL/GenBank/DDBJ databases">
        <title>Genome Sequence Resource for Two Populations of Ditylenchus destructor, the Migratory Endoparasitic Phytonematode.</title>
        <authorList>
            <person name="Zhang H."/>
            <person name="Lin R."/>
            <person name="Xie B."/>
        </authorList>
    </citation>
    <scope>NUCLEOTIDE SEQUENCE</scope>
    <source>
        <strain evidence="2">BazhouSP</strain>
    </source>
</reference>
<accession>A0AAD4MHD3</accession>
<gene>
    <name evidence="2" type="ORF">DdX_20329</name>
</gene>
<organism evidence="2 3">
    <name type="scientific">Ditylenchus destructor</name>
    <dbReference type="NCBI Taxonomy" id="166010"/>
    <lineage>
        <taxon>Eukaryota</taxon>
        <taxon>Metazoa</taxon>
        <taxon>Ecdysozoa</taxon>
        <taxon>Nematoda</taxon>
        <taxon>Chromadorea</taxon>
        <taxon>Rhabditida</taxon>
        <taxon>Tylenchina</taxon>
        <taxon>Tylenchomorpha</taxon>
        <taxon>Sphaerularioidea</taxon>
        <taxon>Anguinidae</taxon>
        <taxon>Anguininae</taxon>
        <taxon>Ditylenchus</taxon>
    </lineage>
</organism>
<feature type="compositionally biased region" description="Basic residues" evidence="1">
    <location>
        <begin position="210"/>
        <end position="219"/>
    </location>
</feature>
<dbReference type="Proteomes" id="UP001201812">
    <property type="component" value="Unassembled WGS sequence"/>
</dbReference>
<feature type="compositionally biased region" description="Basic and acidic residues" evidence="1">
    <location>
        <begin position="185"/>
        <end position="209"/>
    </location>
</feature>
<keyword evidence="3" id="KW-1185">Reference proteome</keyword>
<comment type="caution">
    <text evidence="2">The sequence shown here is derived from an EMBL/GenBank/DDBJ whole genome shotgun (WGS) entry which is preliminary data.</text>
</comment>
<feature type="compositionally biased region" description="Basic and acidic residues" evidence="1">
    <location>
        <begin position="236"/>
        <end position="245"/>
    </location>
</feature>
<protein>
    <submittedName>
        <fullName evidence="2">Uncharacterized protein</fullName>
    </submittedName>
</protein>
<sequence>MLGLVLGTRVLKLVKQELKLPISHSTIWTDSECVLHWNAFLAVKVEAVFILTGRDALVAHQAPSQILEDTKCICQIMQRWEHARIVLIQTPYVHSEAALWKGYFHDFVQTILNHATTPGAQTFLAASNMFRCLPSPVRKCACTPFCRRNPTKAGIIEMRDRVEGITGIHIPLKPDVPLPRASQDTPKDGNNDDRHDHGSRRSDRKEPSKNRRIVPIRQRRPFWQERHASWIPLDSSGHHNVDQRCRNRSRTKLRKETEPQN</sequence>
<evidence type="ECO:0000313" key="3">
    <source>
        <dbReference type="Proteomes" id="UP001201812"/>
    </source>
</evidence>
<evidence type="ECO:0000313" key="2">
    <source>
        <dbReference type="EMBL" id="KAI1694030.1"/>
    </source>
</evidence>
<name>A0AAD4MHD3_9BILA</name>
<proteinExistence type="predicted"/>